<dbReference type="OrthoDB" id="9951945at2"/>
<protein>
    <recommendedName>
        <fullName evidence="3">Lipoprotein</fullName>
    </recommendedName>
</protein>
<dbReference type="AlphaFoldDB" id="C0GD73"/>
<gene>
    <name evidence="1" type="ORF">DealDRAFT_0524</name>
</gene>
<accession>C0GD73</accession>
<name>C0GD73_DETAL</name>
<dbReference type="EMBL" id="ACJM01000002">
    <property type="protein sequence ID" value="EEG78594.1"/>
    <property type="molecule type" value="Genomic_DNA"/>
</dbReference>
<evidence type="ECO:0000313" key="1">
    <source>
        <dbReference type="EMBL" id="EEG78594.1"/>
    </source>
</evidence>
<dbReference type="STRING" id="555088.DealDRAFT_0524"/>
<proteinExistence type="predicted"/>
<comment type="caution">
    <text evidence="1">The sequence shown here is derived from an EMBL/GenBank/DDBJ whole genome shotgun (WGS) entry which is preliminary data.</text>
</comment>
<evidence type="ECO:0008006" key="3">
    <source>
        <dbReference type="Google" id="ProtNLM"/>
    </source>
</evidence>
<dbReference type="RefSeq" id="WP_008514591.1">
    <property type="nucleotide sequence ID" value="NZ_ACJM01000002.1"/>
</dbReference>
<evidence type="ECO:0000313" key="2">
    <source>
        <dbReference type="Proteomes" id="UP000006443"/>
    </source>
</evidence>
<keyword evidence="2" id="KW-1185">Reference proteome</keyword>
<sequence>MIKKGVTCLLLFITLFLVACSGQGVLLRQDLENWFGAPEKIEIHYEGEKYTISKDDEAYSQIMSLLNKKILSTYKPSTADCDYDICELESVKQNGLAVELVYSKEMNADIVCGTDLIKRRYNRLLMPLTGDLSNLIFFGNPDIGGNALGDFENNDALIDYINQFTQG</sequence>
<reference evidence="1 2" key="1">
    <citation type="submission" date="2009-02" db="EMBL/GenBank/DDBJ databases">
        <title>Sequencing of the draft genome and assembly of Dethiobacter alkaliphilus AHT 1.</title>
        <authorList>
            <consortium name="US DOE Joint Genome Institute (JGI-PGF)"/>
            <person name="Lucas S."/>
            <person name="Copeland A."/>
            <person name="Lapidus A."/>
            <person name="Glavina del Rio T."/>
            <person name="Dalin E."/>
            <person name="Tice H."/>
            <person name="Bruce D."/>
            <person name="Goodwin L."/>
            <person name="Pitluck S."/>
            <person name="Larimer F."/>
            <person name="Land M.L."/>
            <person name="Hauser L."/>
            <person name="Muyzer G."/>
        </authorList>
    </citation>
    <scope>NUCLEOTIDE SEQUENCE [LARGE SCALE GENOMIC DNA]</scope>
    <source>
        <strain evidence="1 2">AHT 1</strain>
    </source>
</reference>
<dbReference type="Proteomes" id="UP000006443">
    <property type="component" value="Unassembled WGS sequence"/>
</dbReference>
<dbReference type="PROSITE" id="PS51257">
    <property type="entry name" value="PROKAR_LIPOPROTEIN"/>
    <property type="match status" value="1"/>
</dbReference>
<organism evidence="1 2">
    <name type="scientific">Dethiobacter alkaliphilus AHT 1</name>
    <dbReference type="NCBI Taxonomy" id="555088"/>
    <lineage>
        <taxon>Bacteria</taxon>
        <taxon>Bacillati</taxon>
        <taxon>Bacillota</taxon>
        <taxon>Dethiobacteria</taxon>
        <taxon>Dethiobacterales</taxon>
        <taxon>Dethiobacteraceae</taxon>
        <taxon>Dethiobacter</taxon>
    </lineage>
</organism>